<feature type="region of interest" description="Disordered" evidence="6">
    <location>
        <begin position="262"/>
        <end position="407"/>
    </location>
</feature>
<evidence type="ECO:0000256" key="3">
    <source>
        <dbReference type="ARBA" id="ARBA00023125"/>
    </source>
</evidence>
<evidence type="ECO:0000256" key="1">
    <source>
        <dbReference type="ARBA" id="ARBA00005820"/>
    </source>
</evidence>
<dbReference type="InterPro" id="IPR011990">
    <property type="entry name" value="TPR-like_helical_dom_sf"/>
</dbReference>
<comment type="similarity">
    <text evidence="1">Belongs to the AfsR/DnrI/RedD regulatory family.</text>
</comment>
<gene>
    <name evidence="8" type="ORF">U6N30_31615</name>
</gene>
<organism evidence="8 9">
    <name type="scientific">Blastococcus brunescens</name>
    <dbReference type="NCBI Taxonomy" id="1564165"/>
    <lineage>
        <taxon>Bacteria</taxon>
        <taxon>Bacillati</taxon>
        <taxon>Actinomycetota</taxon>
        <taxon>Actinomycetes</taxon>
        <taxon>Geodermatophilales</taxon>
        <taxon>Geodermatophilaceae</taxon>
        <taxon>Blastococcus</taxon>
    </lineage>
</organism>
<accession>A0ABZ1B029</accession>
<dbReference type="SMART" id="SM00862">
    <property type="entry name" value="Trans_reg_C"/>
    <property type="match status" value="1"/>
</dbReference>
<dbReference type="InterPro" id="IPR051677">
    <property type="entry name" value="AfsR-DnrI-RedD_regulator"/>
</dbReference>
<dbReference type="InterPro" id="IPR016032">
    <property type="entry name" value="Sig_transdc_resp-reg_C-effctor"/>
</dbReference>
<dbReference type="Pfam" id="PF00486">
    <property type="entry name" value="Trans_reg_C"/>
    <property type="match status" value="1"/>
</dbReference>
<dbReference type="PANTHER" id="PTHR35807">
    <property type="entry name" value="TRANSCRIPTIONAL REGULATOR REDD-RELATED"/>
    <property type="match status" value="1"/>
</dbReference>
<keyword evidence="2" id="KW-0805">Transcription regulation</keyword>
<dbReference type="EMBL" id="CP141261">
    <property type="protein sequence ID" value="WRL64079.1"/>
    <property type="molecule type" value="Genomic_DNA"/>
</dbReference>
<dbReference type="CDD" id="cd00383">
    <property type="entry name" value="trans_reg_C"/>
    <property type="match status" value="1"/>
</dbReference>
<evidence type="ECO:0000313" key="9">
    <source>
        <dbReference type="Proteomes" id="UP001324287"/>
    </source>
</evidence>
<dbReference type="SUPFAM" id="SSF48452">
    <property type="entry name" value="TPR-like"/>
    <property type="match status" value="1"/>
</dbReference>
<feature type="compositionally biased region" description="Low complexity" evidence="6">
    <location>
        <begin position="330"/>
        <end position="342"/>
    </location>
</feature>
<dbReference type="CDD" id="cd15831">
    <property type="entry name" value="BTAD"/>
    <property type="match status" value="1"/>
</dbReference>
<keyword evidence="9" id="KW-1185">Reference proteome</keyword>
<dbReference type="Gene3D" id="1.10.10.10">
    <property type="entry name" value="Winged helix-like DNA-binding domain superfamily/Winged helix DNA-binding domain"/>
    <property type="match status" value="1"/>
</dbReference>
<feature type="compositionally biased region" description="Basic residues" evidence="6">
    <location>
        <begin position="343"/>
        <end position="352"/>
    </location>
</feature>
<reference evidence="8 9" key="1">
    <citation type="submission" date="2023-12" db="EMBL/GenBank/DDBJ databases">
        <title>Blastococcus brunescens sp. nov., an actonobacterium isolated from sandstone collected in sahara desert.</title>
        <authorList>
            <person name="Gtari M."/>
            <person name="Ghodhbane F."/>
        </authorList>
    </citation>
    <scope>NUCLEOTIDE SEQUENCE [LARGE SCALE GENOMIC DNA]</scope>
    <source>
        <strain evidence="8 9">BMG 8361</strain>
    </source>
</reference>
<feature type="compositionally biased region" description="Low complexity" evidence="6">
    <location>
        <begin position="295"/>
        <end position="317"/>
    </location>
</feature>
<evidence type="ECO:0000259" key="7">
    <source>
        <dbReference type="PROSITE" id="PS51755"/>
    </source>
</evidence>
<dbReference type="InterPro" id="IPR001867">
    <property type="entry name" value="OmpR/PhoB-type_DNA-bd"/>
</dbReference>
<dbReference type="PROSITE" id="PS51755">
    <property type="entry name" value="OMPR_PHOB"/>
    <property type="match status" value="1"/>
</dbReference>
<dbReference type="SUPFAM" id="SSF46894">
    <property type="entry name" value="C-terminal effector domain of the bipartite response regulators"/>
    <property type="match status" value="1"/>
</dbReference>
<dbReference type="Proteomes" id="UP001324287">
    <property type="component" value="Chromosome"/>
</dbReference>
<protein>
    <submittedName>
        <fullName evidence="8">BTAD domain-containing putative transcriptional regulator</fullName>
    </submittedName>
</protein>
<evidence type="ECO:0000256" key="5">
    <source>
        <dbReference type="PROSITE-ProRule" id="PRU01091"/>
    </source>
</evidence>
<feature type="compositionally biased region" description="Low complexity" evidence="6">
    <location>
        <begin position="205"/>
        <end position="220"/>
    </location>
</feature>
<dbReference type="Pfam" id="PF03704">
    <property type="entry name" value="BTAD"/>
    <property type="match status" value="1"/>
</dbReference>
<feature type="compositionally biased region" description="Basic residues" evidence="6">
    <location>
        <begin position="367"/>
        <end position="376"/>
    </location>
</feature>
<dbReference type="InterPro" id="IPR036388">
    <property type="entry name" value="WH-like_DNA-bd_sf"/>
</dbReference>
<keyword evidence="4" id="KW-0804">Transcription</keyword>
<feature type="DNA-binding region" description="OmpR/PhoB-type" evidence="5">
    <location>
        <begin position="1"/>
        <end position="98"/>
    </location>
</feature>
<sequence>MRFRVLGPLEVTGPDGRPLDVGGAKPRALLTLLLAEPGRVVGIDRIVAALWGDDPPPTVTGTLQAYVSHLRRVLEPERGPREAPTVLLTRPPGYLLRADASDLDLLRFADLVESGDRAVAAGAATSGIALLDEALALWRGEPLAELGDLPGAATDRLRLTELHVRARERRCDALLATGRAESAVTDLQRLVAENPCASGSGRGWSPPSTRPTGRPTRSTRCAGARSCSGTSWASTPGPNCAISSGRCCGRTRSCWTGCPVRSCPRPRHRRRPSSRATSCSSGVAPSRPGCRRSPSRCARGARPSSSSRARPGSARPGWPRPPPEPPGPPAGRWRGAGAPTTRAHPRCGRGHRCSSNSTRRSSPPPPGRRRRPRRRALPAVPGPARPAEDGRRPGAGPRGARRPAGADTTSVQLLGLLGRHLPRAPVLVVVTARTVGEQVPEAVADCLARLAREPSATCLRLSGLDADDVAALLTAQLGSPGDRSLASAVHDRTGGNPFFVVELSRWMVGAHDLHLDHAPVPPSVGRCSGRGWIGCRRRPGRCWSSAPWPGAR</sequence>
<keyword evidence="3 5" id="KW-0238">DNA-binding</keyword>
<evidence type="ECO:0000256" key="4">
    <source>
        <dbReference type="ARBA" id="ARBA00023163"/>
    </source>
</evidence>
<evidence type="ECO:0000256" key="6">
    <source>
        <dbReference type="SAM" id="MobiDB-lite"/>
    </source>
</evidence>
<evidence type="ECO:0000313" key="8">
    <source>
        <dbReference type="EMBL" id="WRL64079.1"/>
    </source>
</evidence>
<proteinExistence type="inferred from homology"/>
<dbReference type="Gene3D" id="1.25.40.10">
    <property type="entry name" value="Tetratricopeptide repeat domain"/>
    <property type="match status" value="1"/>
</dbReference>
<feature type="region of interest" description="Disordered" evidence="6">
    <location>
        <begin position="197"/>
        <end position="234"/>
    </location>
</feature>
<feature type="compositionally biased region" description="Basic residues" evidence="6">
    <location>
        <begin position="264"/>
        <end position="273"/>
    </location>
</feature>
<dbReference type="InterPro" id="IPR005158">
    <property type="entry name" value="BTAD"/>
</dbReference>
<dbReference type="SMART" id="SM01043">
    <property type="entry name" value="BTAD"/>
    <property type="match status" value="1"/>
</dbReference>
<name>A0ABZ1B029_9ACTN</name>
<feature type="compositionally biased region" description="Pro residues" evidence="6">
    <location>
        <begin position="318"/>
        <end position="329"/>
    </location>
</feature>
<dbReference type="PANTHER" id="PTHR35807:SF1">
    <property type="entry name" value="TRANSCRIPTIONAL REGULATOR REDD"/>
    <property type="match status" value="1"/>
</dbReference>
<feature type="domain" description="OmpR/PhoB-type" evidence="7">
    <location>
        <begin position="1"/>
        <end position="98"/>
    </location>
</feature>
<evidence type="ECO:0000256" key="2">
    <source>
        <dbReference type="ARBA" id="ARBA00023015"/>
    </source>
</evidence>